<feature type="compositionally biased region" description="Acidic residues" evidence="1">
    <location>
        <begin position="14"/>
        <end position="26"/>
    </location>
</feature>
<dbReference type="EMBL" id="JADYXP020000011">
    <property type="protein sequence ID" value="KAL0114785.1"/>
    <property type="molecule type" value="Genomic_DNA"/>
</dbReference>
<reference evidence="2 3" key="1">
    <citation type="submission" date="2023-03" db="EMBL/GenBank/DDBJ databases">
        <title>High recombination rates correlate with genetic variation in Cardiocondyla obscurior ants.</title>
        <authorList>
            <person name="Errbii M."/>
        </authorList>
    </citation>
    <scope>NUCLEOTIDE SEQUENCE [LARGE SCALE GENOMIC DNA]</scope>
    <source>
        <strain evidence="2">Alpha-2009</strain>
        <tissue evidence="2">Whole body</tissue>
    </source>
</reference>
<dbReference type="AlphaFoldDB" id="A0AAW2FHT2"/>
<sequence length="144" mass="16564">MFLFFSPSPHLPEEPEEVGPVAEDDSNSLPEPDFPESIPLPVLSVEFLGEQEEPRAIIDPLLELLRRTCTPWTDPITERAFTIGPDHFHPEKIRRQAIAASFDENFLIYYPRMEFPFLAPISLIDRVFQRFTARVVEIVEIDLG</sequence>
<organism evidence="2 3">
    <name type="scientific">Cardiocondyla obscurior</name>
    <dbReference type="NCBI Taxonomy" id="286306"/>
    <lineage>
        <taxon>Eukaryota</taxon>
        <taxon>Metazoa</taxon>
        <taxon>Ecdysozoa</taxon>
        <taxon>Arthropoda</taxon>
        <taxon>Hexapoda</taxon>
        <taxon>Insecta</taxon>
        <taxon>Pterygota</taxon>
        <taxon>Neoptera</taxon>
        <taxon>Endopterygota</taxon>
        <taxon>Hymenoptera</taxon>
        <taxon>Apocrita</taxon>
        <taxon>Aculeata</taxon>
        <taxon>Formicoidea</taxon>
        <taxon>Formicidae</taxon>
        <taxon>Myrmicinae</taxon>
        <taxon>Cardiocondyla</taxon>
    </lineage>
</organism>
<gene>
    <name evidence="2" type="ORF">PUN28_011831</name>
</gene>
<evidence type="ECO:0000313" key="3">
    <source>
        <dbReference type="Proteomes" id="UP001430953"/>
    </source>
</evidence>
<dbReference type="Proteomes" id="UP001430953">
    <property type="component" value="Unassembled WGS sequence"/>
</dbReference>
<feature type="region of interest" description="Disordered" evidence="1">
    <location>
        <begin position="1"/>
        <end position="35"/>
    </location>
</feature>
<proteinExistence type="predicted"/>
<accession>A0AAW2FHT2</accession>
<evidence type="ECO:0000256" key="1">
    <source>
        <dbReference type="SAM" id="MobiDB-lite"/>
    </source>
</evidence>
<name>A0AAW2FHT2_9HYME</name>
<keyword evidence="3" id="KW-1185">Reference proteome</keyword>
<comment type="caution">
    <text evidence="2">The sequence shown here is derived from an EMBL/GenBank/DDBJ whole genome shotgun (WGS) entry which is preliminary data.</text>
</comment>
<protein>
    <submittedName>
        <fullName evidence="2">Uncharacterized protein</fullName>
    </submittedName>
</protein>
<evidence type="ECO:0000313" key="2">
    <source>
        <dbReference type="EMBL" id="KAL0114785.1"/>
    </source>
</evidence>